<comment type="similarity">
    <text evidence="3">Belongs to the ALG10 glucosyltransferase family.</text>
</comment>
<evidence type="ECO:0000259" key="17">
    <source>
        <dbReference type="Pfam" id="PF14309"/>
    </source>
</evidence>
<keyword evidence="11 15" id="KW-0472">Membrane</keyword>
<feature type="region of interest" description="Disordered" evidence="14">
    <location>
        <begin position="836"/>
        <end position="883"/>
    </location>
</feature>
<dbReference type="PANTHER" id="PTHR47071:SF9">
    <property type="entry name" value="TRM32-LIKE PROTEIN (DUF3741)"/>
    <property type="match status" value="1"/>
</dbReference>
<feature type="domain" description="DUF3741" evidence="16">
    <location>
        <begin position="794"/>
        <end position="828"/>
    </location>
</feature>
<feature type="transmembrane region" description="Helical" evidence="15">
    <location>
        <begin position="361"/>
        <end position="385"/>
    </location>
</feature>
<dbReference type="InterPro" id="IPR022212">
    <property type="entry name" value="DUF3741"/>
</dbReference>
<feature type="transmembrane region" description="Helical" evidence="15">
    <location>
        <begin position="406"/>
        <end position="427"/>
    </location>
</feature>
<evidence type="ECO:0000256" key="8">
    <source>
        <dbReference type="ARBA" id="ARBA00022692"/>
    </source>
</evidence>
<gene>
    <name evidence="18" type="ORF">HID58_094584</name>
</gene>
<comment type="caution">
    <text evidence="18">The sequence shown here is derived from an EMBL/GenBank/DDBJ whole genome shotgun (WGS) entry which is preliminary data.</text>
</comment>
<comment type="function">
    <text evidence="12">Dol-P-Glc:Glc(2)Man(9)GlcNAc(2)-PP-Dol alpha-1,2-glucosyltransferase that operates in the biosynthetic pathway of dolichol-linked oligosaccharides, the glycan precursors employed in protein asparagine (N)-glycosylation. The assembly of dolichol-linked oligosaccharides begins on the cytosolic side of the endoplasmic reticulum membrane and finishes in its lumen. The sequential addition of sugars to dolichol pyrophosphate produces dolichol-linked oligosaccharides containing fourteen sugars, including two GlcNAcs, nine mannoses and three glucoses. Once assembled, the oligosaccharide is transferred from the lipid to nascent proteins by oligosaccharyltransferases. In the lumen of the endoplasmic reticulum, adds the third and last glucose residue from dolichyl phosphate glucose (Dol-P-Glc) onto the lipid-linked oligosaccharide intermediate Glc(2)Man(9)GlcNAc(2)-PP-Dol to produce Glc(3)Man(9)GlcNAc(2)-PP-Dol.</text>
</comment>
<evidence type="ECO:0000256" key="2">
    <source>
        <dbReference type="ARBA" id="ARBA00004922"/>
    </source>
</evidence>
<evidence type="ECO:0000259" key="16">
    <source>
        <dbReference type="Pfam" id="PF12552"/>
    </source>
</evidence>
<comment type="catalytic activity">
    <reaction evidence="13">
        <text>an alpha-D-Glc-(1-&gt;3)-alpha-D-Glc-(1-&gt;3)-alpha-D-Man-(1-&gt;2)-alpha-D-Man-(1-&gt;2)-alpha-D-Man-(1-&gt;3)-[alpha-D-Man-(1-&gt;2)-alpha-D-Man-(1-&gt;3)-[alpha-D-Man-(1-&gt;2)-alpha-D-Man-(1-&gt;6)]-alpha-D-Man-(1-&gt;6)]-beta-D-Man-(1-&gt;4)-beta-D-GlcNAc-(1-&gt;4)-alpha-D-GlcNAc-diphospho-di-trans,poly-cis-dolichol + a di-trans,poly-cis-dolichyl beta-D-glucosyl phosphate = a alpha-D-Glc-(1-&gt;2)-alpha-D-Glc-(1-&gt;3)-alpha-D-Glc-(1-&gt;3)-alpha-D-Man-(1-&gt;2)-alpha-D-Man-(1-&gt;2)-alpha-D-Man-(1-&gt;3)-[alpha-D-Man-(1-&gt;2)-alpha-D-Man-(1-&gt;3)-[alpha-D-Man-(1-&gt;2)-alpha-D-Man-(1-&gt;6)]-alpha-D-Man-(1-&gt;6)]-beta-D-Man-(1-&gt;4)-beta-D-GlcNAc-(1-&gt;4)-alpha-D-GlcNAc-diphospho-di-trans,poly-cis-dolichol + a di-trans,poly-cis-dolichyl phosphate + H(+)</text>
        <dbReference type="Rhea" id="RHEA:29543"/>
        <dbReference type="Rhea" id="RHEA-COMP:19498"/>
        <dbReference type="Rhea" id="RHEA-COMP:19502"/>
        <dbReference type="Rhea" id="RHEA-COMP:19512"/>
        <dbReference type="Rhea" id="RHEA-COMP:19522"/>
        <dbReference type="ChEBI" id="CHEBI:15378"/>
        <dbReference type="ChEBI" id="CHEBI:57525"/>
        <dbReference type="ChEBI" id="CHEBI:57683"/>
        <dbReference type="ChEBI" id="CHEBI:132522"/>
        <dbReference type="ChEBI" id="CHEBI:132523"/>
        <dbReference type="EC" id="2.4.1.256"/>
    </reaction>
    <physiologicalReaction direction="left-to-right" evidence="13">
        <dbReference type="Rhea" id="RHEA:29544"/>
    </physiologicalReaction>
</comment>
<evidence type="ECO:0000256" key="6">
    <source>
        <dbReference type="ARBA" id="ARBA00022676"/>
    </source>
</evidence>
<feature type="transmembrane region" description="Helical" evidence="15">
    <location>
        <begin position="475"/>
        <end position="498"/>
    </location>
</feature>
<dbReference type="Pfam" id="PF04922">
    <property type="entry name" value="DIE2_ALG10"/>
    <property type="match status" value="1"/>
</dbReference>
<evidence type="ECO:0000256" key="15">
    <source>
        <dbReference type="SAM" id="Phobius"/>
    </source>
</evidence>
<feature type="compositionally biased region" description="Basic and acidic residues" evidence="14">
    <location>
        <begin position="1006"/>
        <end position="1020"/>
    </location>
</feature>
<name>A0ABQ7X967_BRANA</name>
<keyword evidence="19" id="KW-1185">Reference proteome</keyword>
<keyword evidence="7" id="KW-0808">Transferase</keyword>
<protein>
    <recommendedName>
        <fullName evidence="5">Dol-P-Glc:Glc(2)Man(9)GlcNAc(2)-PP-Dol alpha-1,2-glucosyltransferase</fullName>
        <ecNumber evidence="4">2.4.1.256</ecNumber>
    </recommendedName>
</protein>
<feature type="transmembrane region" description="Helical" evidence="15">
    <location>
        <begin position="142"/>
        <end position="165"/>
    </location>
</feature>
<feature type="transmembrane region" description="Helical" evidence="15">
    <location>
        <begin position="9"/>
        <end position="30"/>
    </location>
</feature>
<comment type="pathway">
    <text evidence="2">Protein modification; protein glycosylation.</text>
</comment>
<evidence type="ECO:0000313" key="19">
    <source>
        <dbReference type="Proteomes" id="UP000824890"/>
    </source>
</evidence>
<evidence type="ECO:0000256" key="7">
    <source>
        <dbReference type="ARBA" id="ARBA00022679"/>
    </source>
</evidence>
<feature type="transmembrane region" description="Helical" evidence="15">
    <location>
        <begin position="64"/>
        <end position="83"/>
    </location>
</feature>
<feature type="compositionally biased region" description="Basic and acidic residues" evidence="14">
    <location>
        <begin position="623"/>
        <end position="657"/>
    </location>
</feature>
<evidence type="ECO:0000256" key="14">
    <source>
        <dbReference type="SAM" id="MobiDB-lite"/>
    </source>
</evidence>
<feature type="transmembrane region" description="Helical" evidence="15">
    <location>
        <begin position="172"/>
        <end position="202"/>
    </location>
</feature>
<sequence>GKKKTMGRLAIAAITSLWVIPMSTIVNHIVPDPYMDEIFHVPQAQQYCNGNFRSWDPMITTPPGLYYLSLAHVASLFPGMLLMRTTSQSFSEACSTSVLRSTNAVFAVLCGVLVYEIIRFLGPSLSDRKATLMALVMSLYPLHWFFTFLYYTDVASLTTFLAMYLACLRRRYILSAVFGTLAILIRQTNVVWMLFVACSGVLDFTLDSPRKMDKQKVNKDLHQSIDRKEATLRSNLRNRKPDNNLDTRDSFDRGKSVSSAEDTSGLVYDVYDVISTSWNMKWKILFKFSPFIVVVVAFGIFILWNGGIVLGAKEAHVVSPHFAQIMYFSLVSALFTAPLHFSVEQVRNLLQELRRNWPLSLLLTLVALVAGFASVHFFSLAHPYLLADNRHYPFYLWRKIINAHWLMKYMLVPVYVYSWFSILTLLAKTRSKIWVLVYFLATCAVLVPTPLIEFRYYTIPFYIFMLHSCVRSSGYTTWLLTGTIFVCINVFTMAMFLFRPFKWSHEDGVQRSLGNWRKIVGGVEWSELLKITQAATIRMGRKLREKVTCSPIQSHPGFMWGLFDILKHNHWRYIKKRLPHKRPLACTRSASADCISVSKSKVEDETIVDSVKRPKKPSSSAVKSKESNSGEKPKKPEDKSKNLNSEEKRRKTHSEIKRSVKALIKALVIEDKSKKKGRHHRRSSTYPVQSNPKEKDSLSELVESSDKNSSNGDERNRVFNQTIGISPAIGSLNPLYLMSEESSNSDSEDFKLDNIPVDDTDENKPDFDESDSKKEDDEEEAWLDPKLRHTENEDDDTSPRRAKSCLDALNLIHMNRNFLLKVLQDPGSPLARHFQSQQSFSSKTMTKAGSFPTHGSNREDHNNGFDSVENKSMSSPSIAAQHRADGVQTFNEAMEKSADEEDLSGSGYTRKRGKNQVVIKRFKDLRQKIKHVINENKNEKHRITMDAVLDKVPRKYGFSKDLRHDILKGSPANKAQGAKLKQIRRTSSLCGSVDRYLQLYESSVQREAKKNNNTSEKLEAELEESAVPSEKRVPKVLGRILSSPEMKSPYALKIEDLPGQLTTFSRSLKQEQDVLEDISEISEDQSESSEHEMPETTDDPSSEAEQDREILMLDVEPETKSLDESSGDSPTFDEIASESLMPLDSDTESVSRSKQLESIPAAEIDQVLQVEAQDKGKFNYVRDILEISGFNAPESLSMWQSEYQPLDPLVYEEVTTTTGCMIQDPECSRNEEEGGNCNHLLLFDLINEVLIEIYERSYHYCPKPLSSLCRIHPMPVGYSVLKEVWVRINCYLRYKPLNEESFDKIMSRDLSREDGWMDLQFESECVGIEVEDLIFEELLEELLVSGIRLIDTAIFPYGCSI</sequence>
<feature type="region of interest" description="Disordered" evidence="14">
    <location>
        <begin position="605"/>
        <end position="657"/>
    </location>
</feature>
<evidence type="ECO:0000256" key="9">
    <source>
        <dbReference type="ARBA" id="ARBA00022824"/>
    </source>
</evidence>
<dbReference type="Pfam" id="PF12552">
    <property type="entry name" value="DUF3741"/>
    <property type="match status" value="1"/>
</dbReference>
<accession>A0ABQ7X967</accession>
<feature type="compositionally biased region" description="Polar residues" evidence="14">
    <location>
        <begin position="836"/>
        <end position="847"/>
    </location>
</feature>
<evidence type="ECO:0000256" key="1">
    <source>
        <dbReference type="ARBA" id="ARBA00004477"/>
    </source>
</evidence>
<keyword evidence="10 15" id="KW-1133">Transmembrane helix</keyword>
<dbReference type="EMBL" id="JAGKQM010001602">
    <property type="protein sequence ID" value="KAH0851651.1"/>
    <property type="molecule type" value="Genomic_DNA"/>
</dbReference>
<dbReference type="InterPro" id="IPR044257">
    <property type="entry name" value="TRM32-like"/>
</dbReference>
<feature type="compositionally biased region" description="Basic and acidic residues" evidence="14">
    <location>
        <begin position="1105"/>
        <end position="1123"/>
    </location>
</feature>
<evidence type="ECO:0000256" key="12">
    <source>
        <dbReference type="ARBA" id="ARBA00044727"/>
    </source>
</evidence>
<comment type="subcellular location">
    <subcellularLocation>
        <location evidence="1">Endoplasmic reticulum membrane</location>
        <topology evidence="1">Multi-pass membrane protein</topology>
    </subcellularLocation>
</comment>
<proteinExistence type="inferred from homology"/>
<feature type="domain" description="DUF4378" evidence="17">
    <location>
        <begin position="1178"/>
        <end position="1341"/>
    </location>
</feature>
<evidence type="ECO:0000256" key="11">
    <source>
        <dbReference type="ARBA" id="ARBA00023136"/>
    </source>
</evidence>
<evidence type="ECO:0000256" key="5">
    <source>
        <dbReference type="ARBA" id="ARBA00018512"/>
    </source>
</evidence>
<dbReference type="Pfam" id="PF14309">
    <property type="entry name" value="DUF4378"/>
    <property type="match status" value="1"/>
</dbReference>
<keyword evidence="9" id="KW-0256">Endoplasmic reticulum</keyword>
<feature type="non-terminal residue" evidence="18">
    <location>
        <position position="1"/>
    </location>
</feature>
<feature type="transmembrane region" description="Helical" evidence="15">
    <location>
        <begin position="104"/>
        <end position="122"/>
    </location>
</feature>
<feature type="region of interest" description="Disordered" evidence="14">
    <location>
        <begin position="1080"/>
        <end position="1146"/>
    </location>
</feature>
<evidence type="ECO:0000256" key="13">
    <source>
        <dbReference type="ARBA" id="ARBA00048064"/>
    </source>
</evidence>
<feature type="region of interest" description="Disordered" evidence="14">
    <location>
        <begin position="1006"/>
        <end position="1029"/>
    </location>
</feature>
<feature type="compositionally biased region" description="Basic and acidic residues" evidence="14">
    <location>
        <begin position="239"/>
        <end position="255"/>
    </location>
</feature>
<organism evidence="18 19">
    <name type="scientific">Brassica napus</name>
    <name type="common">Rape</name>
    <dbReference type="NCBI Taxonomy" id="3708"/>
    <lineage>
        <taxon>Eukaryota</taxon>
        <taxon>Viridiplantae</taxon>
        <taxon>Streptophyta</taxon>
        <taxon>Embryophyta</taxon>
        <taxon>Tracheophyta</taxon>
        <taxon>Spermatophyta</taxon>
        <taxon>Magnoliopsida</taxon>
        <taxon>eudicotyledons</taxon>
        <taxon>Gunneridae</taxon>
        <taxon>Pentapetalae</taxon>
        <taxon>rosids</taxon>
        <taxon>malvids</taxon>
        <taxon>Brassicales</taxon>
        <taxon>Brassicaceae</taxon>
        <taxon>Brassiceae</taxon>
        <taxon>Brassica</taxon>
    </lineage>
</organism>
<dbReference type="Proteomes" id="UP000824890">
    <property type="component" value="Unassembled WGS sequence"/>
</dbReference>
<feature type="compositionally biased region" description="Basic and acidic residues" evidence="14">
    <location>
        <begin position="762"/>
        <end position="775"/>
    </location>
</feature>
<evidence type="ECO:0000313" key="18">
    <source>
        <dbReference type="EMBL" id="KAH0851651.1"/>
    </source>
</evidence>
<keyword evidence="6" id="KW-0328">Glycosyltransferase</keyword>
<keyword evidence="8 15" id="KW-0812">Transmembrane</keyword>
<reference evidence="18 19" key="1">
    <citation type="submission" date="2021-05" db="EMBL/GenBank/DDBJ databases">
        <title>Genome Assembly of Synthetic Allotetraploid Brassica napus Reveals Homoeologous Exchanges between Subgenomes.</title>
        <authorList>
            <person name="Davis J.T."/>
        </authorList>
    </citation>
    <scope>NUCLEOTIDE SEQUENCE [LARGE SCALE GENOMIC DNA]</scope>
    <source>
        <strain evidence="19">cv. Da-Ae</strain>
        <tissue evidence="18">Seedling</tissue>
    </source>
</reference>
<evidence type="ECO:0000256" key="3">
    <source>
        <dbReference type="ARBA" id="ARBA00010600"/>
    </source>
</evidence>
<feature type="region of interest" description="Disordered" evidence="14">
    <location>
        <begin position="671"/>
        <end position="725"/>
    </location>
</feature>
<evidence type="ECO:0000256" key="4">
    <source>
        <dbReference type="ARBA" id="ARBA00011967"/>
    </source>
</evidence>
<evidence type="ECO:0000256" key="10">
    <source>
        <dbReference type="ARBA" id="ARBA00022989"/>
    </source>
</evidence>
<dbReference type="InterPro" id="IPR025486">
    <property type="entry name" value="DUF4378"/>
</dbReference>
<feature type="transmembrane region" description="Helical" evidence="15">
    <location>
        <begin position="322"/>
        <end position="341"/>
    </location>
</feature>
<feature type="transmembrane region" description="Helical" evidence="15">
    <location>
        <begin position="288"/>
        <end position="310"/>
    </location>
</feature>
<dbReference type="InterPro" id="IPR016900">
    <property type="entry name" value="Alg10"/>
</dbReference>
<feature type="compositionally biased region" description="Acidic residues" evidence="14">
    <location>
        <begin position="1095"/>
        <end position="1104"/>
    </location>
</feature>
<feature type="transmembrane region" description="Helical" evidence="15">
    <location>
        <begin position="433"/>
        <end position="454"/>
    </location>
</feature>
<feature type="compositionally biased region" description="Basic residues" evidence="14">
    <location>
        <begin position="674"/>
        <end position="683"/>
    </location>
</feature>
<dbReference type="EC" id="2.4.1.256" evidence="4"/>
<dbReference type="PANTHER" id="PTHR47071">
    <property type="entry name" value="PROTEIN TRM32"/>
    <property type="match status" value="1"/>
</dbReference>
<feature type="region of interest" description="Disordered" evidence="14">
    <location>
        <begin position="236"/>
        <end position="258"/>
    </location>
</feature>
<feature type="region of interest" description="Disordered" evidence="14">
    <location>
        <begin position="739"/>
        <end position="801"/>
    </location>
</feature>